<comment type="caution">
    <text evidence="3">The sequence shown here is derived from an EMBL/GenBank/DDBJ whole genome shotgun (WGS) entry which is preliminary data.</text>
</comment>
<feature type="non-terminal residue" evidence="3">
    <location>
        <position position="1"/>
    </location>
</feature>
<evidence type="ECO:0000256" key="1">
    <source>
        <dbReference type="ARBA" id="ARBA00022801"/>
    </source>
</evidence>
<dbReference type="PANTHER" id="PTHR36845">
    <property type="entry name" value="HYDROLASE, PUTATIVE (AFU_ORTHOLOGUE AFUA_7G05090)-RELATED"/>
    <property type="match status" value="1"/>
</dbReference>
<name>A0A1S8BF97_9PEZI</name>
<organism evidence="3 4">
    <name type="scientific">Diplodia seriata</name>
    <dbReference type="NCBI Taxonomy" id="420778"/>
    <lineage>
        <taxon>Eukaryota</taxon>
        <taxon>Fungi</taxon>
        <taxon>Dikarya</taxon>
        <taxon>Ascomycota</taxon>
        <taxon>Pezizomycotina</taxon>
        <taxon>Dothideomycetes</taxon>
        <taxon>Dothideomycetes incertae sedis</taxon>
        <taxon>Botryosphaeriales</taxon>
        <taxon>Botryosphaeriaceae</taxon>
        <taxon>Diplodia</taxon>
    </lineage>
</organism>
<gene>
    <name evidence="3" type="ORF">BK809_0003275</name>
</gene>
<dbReference type="Gene3D" id="1.50.10.10">
    <property type="match status" value="1"/>
</dbReference>
<protein>
    <submittedName>
        <fullName evidence="3">Unsaturated glucuronyl hydrolase</fullName>
    </submittedName>
</protein>
<comment type="similarity">
    <text evidence="2">Belongs to the glycosyl hydrolase 88 family.</text>
</comment>
<accession>A0A1S8BF97</accession>
<evidence type="ECO:0000313" key="3">
    <source>
        <dbReference type="EMBL" id="OMP86106.1"/>
    </source>
</evidence>
<dbReference type="EMBL" id="MSZU01000080">
    <property type="protein sequence ID" value="OMP86106.1"/>
    <property type="molecule type" value="Genomic_DNA"/>
</dbReference>
<reference evidence="3 4" key="1">
    <citation type="submission" date="2017-01" db="EMBL/GenBank/DDBJ databases">
        <title>Draft genome sequence of Diplodia seriata F98.1, a fungal species involved in grapevine trunk diseases.</title>
        <authorList>
            <person name="Robert-Siegwald G."/>
            <person name="Vallet J."/>
            <person name="Abou-Mansour E."/>
            <person name="Xu J."/>
            <person name="Rey P."/>
            <person name="Bertsch C."/>
            <person name="Rego C."/>
            <person name="Larignon P."/>
            <person name="Fontaine F."/>
            <person name="Lebrun M.-H."/>
        </authorList>
    </citation>
    <scope>NUCLEOTIDE SEQUENCE [LARGE SCALE GENOMIC DNA]</scope>
    <source>
        <strain evidence="3 4">F98.1</strain>
    </source>
</reference>
<dbReference type="OrthoDB" id="2317065at2759"/>
<dbReference type="AlphaFoldDB" id="A0A1S8BF97"/>
<dbReference type="Proteomes" id="UP000190776">
    <property type="component" value="Unassembled WGS sequence"/>
</dbReference>
<proteinExistence type="inferred from homology"/>
<dbReference type="InterPro" id="IPR008928">
    <property type="entry name" value="6-hairpin_glycosidase_sf"/>
</dbReference>
<dbReference type="InterPro" id="IPR052369">
    <property type="entry name" value="UG_Glycosaminoglycan_Hydrolase"/>
</dbReference>
<evidence type="ECO:0000256" key="2">
    <source>
        <dbReference type="ARBA" id="ARBA00038358"/>
    </source>
</evidence>
<dbReference type="SUPFAM" id="SSF48208">
    <property type="entry name" value="Six-hairpin glycosidases"/>
    <property type="match status" value="1"/>
</dbReference>
<dbReference type="InterPro" id="IPR012341">
    <property type="entry name" value="6hp_glycosidase-like_sf"/>
</dbReference>
<dbReference type="GO" id="GO:0000272">
    <property type="term" value="P:polysaccharide catabolic process"/>
    <property type="evidence" value="ECO:0007669"/>
    <property type="project" value="TreeGrafter"/>
</dbReference>
<sequence length="385" mass="42189">PPSSFPEYTEPGGTKYIYSDASFWTSGFFPGCLYLLRERQLKHPTRFPYHHDGRPTIHPTLLDFASKWWASAPAQQASRTDTHDLGFMIQPWAALGLTLDGDATCRAAIVTGARSLASRFDARVGAMRSWDGCETRAYKYDDAQTDFLVVIDNMMNLDLLYHAAALTGDLALAHIATTHAHTTLRTHVRPDASTAHLVVHDASTGGVKAVLTHQGYRDASCWARGQAWAMCGFAQCYRRVREPAFLEAAVATSAYWLRRTTTGVIAPWDFDAEEERGEGEPRDASAALVAAYAMLLVYEALVEEGGRGEEAEGFLRGALGGVRAVVEGCLGGEGGDDGGLESVVMHATINNYEHALRRWSDTGLVYADYYFLLVGNKLLEMGLVK</sequence>
<dbReference type="GO" id="GO:0052757">
    <property type="term" value="F:chondroitin hydrolase activity"/>
    <property type="evidence" value="ECO:0007669"/>
    <property type="project" value="TreeGrafter"/>
</dbReference>
<evidence type="ECO:0000313" key="4">
    <source>
        <dbReference type="Proteomes" id="UP000190776"/>
    </source>
</evidence>
<keyword evidence="1 3" id="KW-0378">Hydrolase</keyword>
<dbReference type="PANTHER" id="PTHR36845:SF1">
    <property type="entry name" value="HYDROLASE, PUTATIVE (AFU_ORTHOLOGUE AFUA_7G05090)-RELATED"/>
    <property type="match status" value="1"/>
</dbReference>